<dbReference type="CDD" id="cd03789">
    <property type="entry name" value="GT9_LPS_heptosyltransferase"/>
    <property type="match status" value="1"/>
</dbReference>
<dbReference type="EC" id="2.4.99.24" evidence="4"/>
<dbReference type="EMBL" id="JAJBZT010000001">
    <property type="protein sequence ID" value="MCB6182405.1"/>
    <property type="molecule type" value="Genomic_DNA"/>
</dbReference>
<evidence type="ECO:0000256" key="4">
    <source>
        <dbReference type="ARBA" id="ARBA00044042"/>
    </source>
</evidence>
<dbReference type="InterPro" id="IPR051199">
    <property type="entry name" value="LPS_LOS_Heptosyltrfase"/>
</dbReference>
<evidence type="ECO:0000313" key="6">
    <source>
        <dbReference type="EMBL" id="MCB6182405.1"/>
    </source>
</evidence>
<dbReference type="PANTHER" id="PTHR30160:SF7">
    <property type="entry name" value="ADP-HEPTOSE--LPS HEPTOSYLTRANSFERASE 2"/>
    <property type="match status" value="1"/>
</dbReference>
<dbReference type="Pfam" id="PF01075">
    <property type="entry name" value="Glyco_transf_9"/>
    <property type="match status" value="1"/>
</dbReference>
<gene>
    <name evidence="6" type="primary">waaF</name>
    <name evidence="6" type="ORF">LIN78_02405</name>
</gene>
<evidence type="ECO:0000256" key="1">
    <source>
        <dbReference type="ARBA" id="ARBA00022676"/>
    </source>
</evidence>
<keyword evidence="7" id="KW-1185">Reference proteome</keyword>
<dbReference type="Proteomes" id="UP001165395">
    <property type="component" value="Unassembled WGS sequence"/>
</dbReference>
<comment type="similarity">
    <text evidence="3">Belongs to the glycosyltransferase 9 family.</text>
</comment>
<protein>
    <recommendedName>
        <fullName evidence="4">lipopolysaccharide heptosyltransferase II</fullName>
        <ecNumber evidence="4">2.4.99.24</ecNumber>
    </recommendedName>
</protein>
<dbReference type="RefSeq" id="WP_227178095.1">
    <property type="nucleotide sequence ID" value="NZ_JAJBZT010000001.1"/>
</dbReference>
<evidence type="ECO:0000256" key="5">
    <source>
        <dbReference type="ARBA" id="ARBA00047503"/>
    </source>
</evidence>
<dbReference type="InterPro" id="IPR002201">
    <property type="entry name" value="Glyco_trans_9"/>
</dbReference>
<organism evidence="6 7">
    <name type="scientific">Leeia speluncae</name>
    <dbReference type="NCBI Taxonomy" id="2884804"/>
    <lineage>
        <taxon>Bacteria</taxon>
        <taxon>Pseudomonadati</taxon>
        <taxon>Pseudomonadota</taxon>
        <taxon>Betaproteobacteria</taxon>
        <taxon>Neisseriales</taxon>
        <taxon>Leeiaceae</taxon>
        <taxon>Leeia</taxon>
    </lineage>
</organism>
<dbReference type="Gene3D" id="3.40.50.2000">
    <property type="entry name" value="Glycogen Phosphorylase B"/>
    <property type="match status" value="2"/>
</dbReference>
<dbReference type="InterPro" id="IPR011910">
    <property type="entry name" value="RfaF"/>
</dbReference>
<accession>A0ABS8D2J4</accession>
<comment type="catalytic activity">
    <reaction evidence="5">
        <text>an L-alpha-D-Hep-(1-&gt;5)-[alpha-Kdo-(2-&gt;4)]-alpha-Kdo-(2-&gt;6)-lipid A + ADP-L-glycero-beta-D-manno-heptose = an L-alpha-D-Hep-(1-&gt;3)-L-alpha-D-Hep-(1-&gt;5)-[alpha-Kdo-(2-&gt;4)]-alpha-Kdo-(2-&gt;6)-lipid A + ADP + H(+)</text>
        <dbReference type="Rhea" id="RHEA:74071"/>
        <dbReference type="ChEBI" id="CHEBI:15378"/>
        <dbReference type="ChEBI" id="CHEBI:61506"/>
        <dbReference type="ChEBI" id="CHEBI:193068"/>
        <dbReference type="ChEBI" id="CHEBI:193069"/>
        <dbReference type="ChEBI" id="CHEBI:456216"/>
        <dbReference type="EC" id="2.4.99.24"/>
    </reaction>
</comment>
<evidence type="ECO:0000256" key="3">
    <source>
        <dbReference type="ARBA" id="ARBA00043995"/>
    </source>
</evidence>
<dbReference type="SUPFAM" id="SSF53756">
    <property type="entry name" value="UDP-Glycosyltransferase/glycogen phosphorylase"/>
    <property type="match status" value="1"/>
</dbReference>
<evidence type="ECO:0000313" key="7">
    <source>
        <dbReference type="Proteomes" id="UP001165395"/>
    </source>
</evidence>
<sequence>MYKILIVAPAWVGDTVLAQPMMSRLHELHPEGLQLDVLAPAWTRPLLSRMPEVHATFDNPFAHGQIRLKARFQLGRSLAVQGYDQTIVLPNSLKSAIVPFFASIGKRTGFKGEQRYGLLNDLRQLDKTALPTMAERFAWLAEDKSASPLPASALKQPKLTSTRAQQLSTLSALGLSDELPVLVLCPGAEYGPAKRWPSQHFGKVGQDAIAAGMQVWLLGSGKDSEVAEEIRQTCPEAINLCGNTSLTQAIDLIAVASQVISNDSGLMHVAAALDKPMVAIYGSSSPDFTPPLSAKAKLAHLALECSPCFERTCPLGHLKCLEDLAPNIVWQKLEFIQNKKGQPPKTAEQHA</sequence>
<keyword evidence="2" id="KW-0808">Transferase</keyword>
<comment type="caution">
    <text evidence="6">The sequence shown here is derived from an EMBL/GenBank/DDBJ whole genome shotgun (WGS) entry which is preliminary data.</text>
</comment>
<keyword evidence="1" id="KW-0328">Glycosyltransferase</keyword>
<name>A0ABS8D2J4_9NEIS</name>
<evidence type="ECO:0000256" key="2">
    <source>
        <dbReference type="ARBA" id="ARBA00022679"/>
    </source>
</evidence>
<proteinExistence type="inferred from homology"/>
<dbReference type="PANTHER" id="PTHR30160">
    <property type="entry name" value="TETRAACYLDISACCHARIDE 4'-KINASE-RELATED"/>
    <property type="match status" value="1"/>
</dbReference>
<reference evidence="6" key="1">
    <citation type="submission" date="2021-10" db="EMBL/GenBank/DDBJ databases">
        <title>The complete genome sequence of Leeia sp. TBRC 13508.</title>
        <authorList>
            <person name="Charoenyingcharoen P."/>
            <person name="Yukphan P."/>
        </authorList>
    </citation>
    <scope>NUCLEOTIDE SEQUENCE</scope>
    <source>
        <strain evidence="6">TBRC 13508</strain>
    </source>
</reference>
<dbReference type="NCBIfam" id="TIGR02195">
    <property type="entry name" value="heptsyl_trn_II"/>
    <property type="match status" value="1"/>
</dbReference>